<reference evidence="18" key="9">
    <citation type="journal article" date="2015" name="PLoS ONE">
        <title>First Demonstration of Antigen Induced Cytokine Expression by CD4-1+ Lymphocytes in a Poikilotherm: Studies in Zebrafish (Danio rerio).</title>
        <authorList>
            <person name="Yoon S."/>
            <person name="Mitra S."/>
            <person name="Wyse C."/>
            <person name="Alnabulsi A."/>
            <person name="Zou J."/>
            <person name="Weerdenburg E.M."/>
            <person name="van der Sar A.M."/>
            <person name="Wang D."/>
            <person name="Secombes C.J."/>
            <person name="Bird S."/>
        </authorList>
    </citation>
    <scope>NUCLEOTIDE SEQUENCE</scope>
    <source>
        <strain evidence="18">Tuebingen</strain>
    </source>
</reference>
<dbReference type="SUPFAM" id="SSF52058">
    <property type="entry name" value="L domain-like"/>
    <property type="match status" value="2"/>
</dbReference>
<dbReference type="PaxDb" id="7955-ENSDARP00000098992"/>
<dbReference type="InterPro" id="IPR000157">
    <property type="entry name" value="TIR_dom"/>
</dbReference>
<keyword evidence="7" id="KW-0677">Repeat</keyword>
<evidence type="ECO:0000256" key="11">
    <source>
        <dbReference type="ARBA" id="ARBA00023170"/>
    </source>
</evidence>
<dbReference type="FunFam" id="3.80.10.10:FF:000881">
    <property type="entry name" value="Toll-like receptor 21"/>
    <property type="match status" value="1"/>
</dbReference>
<evidence type="ECO:0000256" key="14">
    <source>
        <dbReference type="SAM" id="SignalP"/>
    </source>
</evidence>
<dbReference type="PROSITE" id="PS50104">
    <property type="entry name" value="TIR"/>
    <property type="match status" value="1"/>
</dbReference>
<evidence type="ECO:0000313" key="16">
    <source>
        <dbReference type="Ensembl" id="ENSDARP00000098992"/>
    </source>
</evidence>
<dbReference type="PROSITE" id="PS51450">
    <property type="entry name" value="LRR"/>
    <property type="match status" value="4"/>
</dbReference>
<dbReference type="GeneID" id="402884"/>
<dbReference type="Gene3D" id="3.40.50.10140">
    <property type="entry name" value="Toll/interleukin-1 receptor homology (TIR) domain"/>
    <property type="match status" value="1"/>
</dbReference>
<accession>A0A8M1NWC7</accession>
<keyword evidence="5" id="KW-0812">Transmembrane</keyword>
<dbReference type="AlphaFoldDB" id="F1QMN8"/>
<dbReference type="Proteomes" id="UP000000437">
    <property type="component" value="Chromosome 16"/>
</dbReference>
<keyword evidence="6 14" id="KW-0732">Signal</keyword>
<dbReference type="EC" id="3.2.2.6" evidence="18"/>
<dbReference type="OMA" id="TLDNCCV"/>
<dbReference type="HOGENOM" id="CLU_006000_4_0_1"/>
<dbReference type="GO" id="GO:0005783">
    <property type="term" value="C:endoplasmic reticulum"/>
    <property type="evidence" value="ECO:0000314"/>
    <property type="project" value="ZFIN"/>
</dbReference>
<dbReference type="FunFam" id="3.80.10.10:FF:001164">
    <property type="entry name" value="GH01279p"/>
    <property type="match status" value="1"/>
</dbReference>
<evidence type="ECO:0000256" key="4">
    <source>
        <dbReference type="ARBA" id="ARBA00022614"/>
    </source>
</evidence>
<dbReference type="Pfam" id="PF13855">
    <property type="entry name" value="LRR_8"/>
    <property type="match status" value="5"/>
</dbReference>
<reference evidence="18" key="11">
    <citation type="journal article" date="2020" name="Proc. Natl. Acad. Sci. U.S.A.">
        <title>DNA-based fluorescent probes of NOS2 activity in live brains.</title>
        <authorList>
            <person name="Veetil A.T."/>
            <person name="Zou J."/>
            <person name="Henderson K.W."/>
            <person name="Jani M.S."/>
            <person name="Shaik S.M."/>
            <person name="Sisodia S.S."/>
            <person name="Hale M.E."/>
            <person name="Krishnan Y."/>
        </authorList>
    </citation>
    <scope>NUCLEOTIDE SEQUENCE</scope>
    <source>
        <strain evidence="18">Tuebingen</strain>
    </source>
</reference>
<evidence type="ECO:0000256" key="3">
    <source>
        <dbReference type="ARBA" id="ARBA00022588"/>
    </source>
</evidence>
<proteinExistence type="inferred from homology"/>
<feature type="signal peptide" evidence="14">
    <location>
        <begin position="1"/>
        <end position="24"/>
    </location>
</feature>
<dbReference type="GO" id="GO:0019731">
    <property type="term" value="P:antibacterial humoral response"/>
    <property type="evidence" value="ECO:0000314"/>
    <property type="project" value="ZFIN"/>
</dbReference>
<dbReference type="GO" id="GO:0006954">
    <property type="term" value="P:inflammatory response"/>
    <property type="evidence" value="ECO:0000318"/>
    <property type="project" value="GO_Central"/>
</dbReference>
<dbReference type="OrthoDB" id="1421090at2759"/>
<reference evidence="16" key="5">
    <citation type="submission" date="2011-07" db="UniProtKB">
        <authorList>
            <consortium name="Ensembl"/>
        </authorList>
    </citation>
    <scope>IDENTIFICATION</scope>
    <source>
        <strain evidence="16">Tuebingen</strain>
    </source>
</reference>
<feature type="domain" description="TIR" evidence="15">
    <location>
        <begin position="795"/>
        <end position="940"/>
    </location>
</feature>
<evidence type="ECO:0000259" key="15">
    <source>
        <dbReference type="PROSITE" id="PS50104"/>
    </source>
</evidence>
<evidence type="ECO:0000256" key="13">
    <source>
        <dbReference type="ARBA" id="ARBA00023198"/>
    </source>
</evidence>
<reference evidence="18" key="13">
    <citation type="submission" date="2025-04" db="UniProtKB">
        <authorList>
            <consortium name="RefSeq"/>
        </authorList>
    </citation>
    <scope>IDENTIFICATION</scope>
    <source>
        <strain evidence="18">Tuebingen</strain>
    </source>
</reference>
<dbReference type="AGR" id="ZFIN:ZDB-GENE-040220-4"/>
<comment type="subcellular location">
    <subcellularLocation>
        <location evidence="1">Membrane</location>
        <topology evidence="1">Single-pass type I membrane protein</topology>
    </subcellularLocation>
</comment>
<evidence type="ECO:0000313" key="17">
    <source>
        <dbReference type="Proteomes" id="UP000000437"/>
    </source>
</evidence>
<organism evidence="16">
    <name type="scientific">Danio rerio</name>
    <name type="common">Zebrafish</name>
    <name type="synonym">Brachydanio rerio</name>
    <dbReference type="NCBI Taxonomy" id="7955"/>
    <lineage>
        <taxon>Eukaryota</taxon>
        <taxon>Metazoa</taxon>
        <taxon>Chordata</taxon>
        <taxon>Craniata</taxon>
        <taxon>Vertebrata</taxon>
        <taxon>Euteleostomi</taxon>
        <taxon>Actinopterygii</taxon>
        <taxon>Neopterygii</taxon>
        <taxon>Teleostei</taxon>
        <taxon>Ostariophysi</taxon>
        <taxon>Cypriniformes</taxon>
        <taxon>Danionidae</taxon>
        <taxon>Danioninae</taxon>
        <taxon>Danio</taxon>
    </lineage>
</organism>
<accession>F1QMN8</accession>
<feature type="chain" id="PRO_5035035259" evidence="14 18">
    <location>
        <begin position="25"/>
        <end position="989"/>
    </location>
</feature>
<comment type="similarity">
    <text evidence="2">Belongs to the Toll-like receptor family.</text>
</comment>
<keyword evidence="10" id="KW-0472">Membrane</keyword>
<dbReference type="Ensembl" id="ENSDART00000060142.6">
    <property type="protein sequence ID" value="ENSDARP00000098992.3"/>
    <property type="gene ID" value="ENSDARG00000058045.8"/>
</dbReference>
<evidence type="ECO:0000256" key="8">
    <source>
        <dbReference type="ARBA" id="ARBA00022859"/>
    </source>
</evidence>
<dbReference type="Pfam" id="PF01582">
    <property type="entry name" value="TIR"/>
    <property type="match status" value="1"/>
</dbReference>
<dbReference type="STRING" id="7955.ENSDARP00000098992"/>
<keyword evidence="12" id="KW-0325">Glycoprotein</keyword>
<keyword evidence="9" id="KW-1133">Transmembrane helix</keyword>
<keyword evidence="17" id="KW-1185">Reference proteome</keyword>
<sequence length="989" mass="114284">MAHSACHKLILKATFICLIKLACSYSFRSCIEIPDSNHTIFTCVKSYERDITAIVSDVFPTALNLTISHSNIEYVQSQSFDHLPNLTALILDANHITNIDKDAFNNLHHLQTLNLSCNNISFLHRDVFSDLHNLTQLLLGSNKLTNPDKYLFSSLTNLKILDLRRNHLYNFSSVVESITNLTSLIKLDLSFNKLTTLQHSTHLPESLALLYLGDNKLKTLGCDKSFLMNVKKLDLSDNKNLASKSFLGLKLENITYLRLRFTNISIFKLLTYPNVHPWHIDFSGLKLKNSHALSSLCVLMRNHSHKHLQIPKMLLQSNSIGALKNNTFRYCPSITREMDLSRNELKSAGCLQFLHNQTQLKSLKMEHNHLTKLTSCNKAEIHNSLTNLSYRYNRILQISGYAFSNTPKLEILELNINIIAYMDHKALSGLKDLKTLRLDNNLLSDIYNDSFEDLTNLKTLNLRNNEIAVIFNYTFQNLSKLDILDLGGNKISQLKPHAFDGLYSLTNLYLDRNHLKMIDVVLFGKLSGTLQVLDLQGNMIMYFTEHTHSPFKNMSRLYDLKLNGQQPNGINLLPRAFFRGLTSLKSLYLTNNHIIGFGDETFDDLKNLDYLTLDNSCAGVAQLQSGIFKSLQKLRTLSLENMGIKSFSKDVFGNLTGLKTLHLNRNPMMSLDISLLDNLTNLIYIDMRSCPLSCGCHNSDLQNWTIMNKRLQFPHLFNITCPDHPGSYFHNFDTKVCYLDIELYFFSSTSTLTILLTLIPLLYVKLYWKFKYGYYVFRSWFGEQWRRLRDQEEKYNYDAFVSYNSADEDWVMEQLLPNLEGSSFRLCLHHRDFELGRDIVDNIVAAVYGSRKTICVVSQSFLRSEWCSLEIQLASYRLFQEMQDVLLLVFLEPIPERQLSAYHRMRKVMLKKTYLQWPGSNCSDPNSAKELFWNQLKRALRSSNSGSQDEQKMDDNELRRKEKVCADKEEREYFVNQTPTEDEIYYLMP</sequence>
<dbReference type="InterPro" id="IPR035897">
    <property type="entry name" value="Toll_tir_struct_dom_sf"/>
</dbReference>
<gene>
    <name evidence="16 18 19" type="primary">tlr21</name>
    <name evidence="18" type="synonym">TLR21.1</name>
</gene>
<reference evidence="18" key="10">
    <citation type="journal article" date="2016" name="BMC Genomics">
        <title>Gene evolution and gene expression after whole genome duplication in fish: the PhyloFish database.</title>
        <authorList>
            <person name="Pasquier J."/>
            <person name="Cabau C."/>
            <person name="Nguyen T."/>
            <person name="Jouanno E."/>
            <person name="Severac D."/>
            <person name="Braasch I."/>
            <person name="Journot L."/>
            <person name="Pontarotti P."/>
            <person name="Klopp C."/>
            <person name="Postlethwait J.H."/>
            <person name="Guiguen Y."/>
            <person name="Bobe J."/>
        </authorList>
    </citation>
    <scope>NUCLEOTIDE SEQUENCE</scope>
    <source>
        <strain evidence="18">Tuebingen</strain>
    </source>
</reference>
<reference evidence="18" key="6">
    <citation type="journal article" date="2012" name="Mol. Biol. Rep.">
        <title>Positive selection pressure within teleost Toll-like receptors tlr21 and tlr22 subfamilies and their response to temperature stress and microbial components in zebrafish.</title>
        <authorList>
            <person name="Sundaram A.Y."/>
            <person name="Consuegra S."/>
            <person name="Kiron V."/>
            <person name="Fernandes J.M."/>
        </authorList>
    </citation>
    <scope>NUCLEOTIDE SEQUENCE</scope>
    <source>
        <strain evidence="18">Tuebingen</strain>
    </source>
</reference>
<evidence type="ECO:0000256" key="2">
    <source>
        <dbReference type="ARBA" id="ARBA00009634"/>
    </source>
</evidence>
<evidence type="ECO:0000313" key="19">
    <source>
        <dbReference type="ZFIN" id="ZDB-GENE-040220-4"/>
    </source>
</evidence>
<dbReference type="GO" id="GO:0002224">
    <property type="term" value="P:toll-like receptor signaling pathway"/>
    <property type="evidence" value="ECO:0000314"/>
    <property type="project" value="ZFIN"/>
</dbReference>
<name>F1QMN8_DANRE</name>
<dbReference type="InterPro" id="IPR032675">
    <property type="entry name" value="LRR_dom_sf"/>
</dbReference>
<reference evidence="16 17" key="7">
    <citation type="journal article" date="2013" name="Nature">
        <title>The zebrafish reference genome sequence and its relationship to the human genome.</title>
        <authorList>
            <consortium name="Genome Reference Consortium Zebrafish"/>
            <person name="Howe K."/>
            <person name="Clark M.D."/>
            <person name="Torroja C.F."/>
            <person name="Torrance J."/>
            <person name="Berthelot C."/>
            <person name="Muffato M."/>
            <person name="Collins J.E."/>
            <person name="Humphray S."/>
            <person name="McLaren K."/>
            <person name="Matthews L."/>
            <person name="McLaren S."/>
            <person name="Sealy I."/>
            <person name="Caccamo M."/>
            <person name="Churcher C."/>
            <person name="Scott C."/>
            <person name="Barrett J.C."/>
            <person name="Koch R."/>
            <person name="Rauch G.J."/>
            <person name="White S."/>
            <person name="Chow W."/>
            <person name="Kilian B."/>
            <person name="Quintais L.T."/>
            <person name="Guerra-Assuncao J.A."/>
            <person name="Zhou Y."/>
            <person name="Gu Y."/>
            <person name="Yen J."/>
            <person name="Vogel J.H."/>
            <person name="Eyre T."/>
            <person name="Redmond S."/>
            <person name="Banerjee R."/>
            <person name="Chi J."/>
            <person name="Fu B."/>
            <person name="Langley E."/>
            <person name="Maguire S.F."/>
            <person name="Laird G.K."/>
            <person name="Lloyd D."/>
            <person name="Kenyon E."/>
            <person name="Donaldson S."/>
            <person name="Sehra H."/>
            <person name="Almeida-King J."/>
            <person name="Loveland J."/>
            <person name="Trevanion S."/>
            <person name="Jones M."/>
            <person name="Quail M."/>
            <person name="Willey D."/>
            <person name="Hunt A."/>
            <person name="Burton J."/>
            <person name="Sims S."/>
            <person name="McLay K."/>
            <person name="Plumb B."/>
            <person name="Davis J."/>
            <person name="Clee C."/>
            <person name="Oliver K."/>
            <person name="Clark R."/>
            <person name="Riddle C."/>
            <person name="Elliot D."/>
            <person name="Eliott D."/>
            <person name="Threadgold G."/>
            <person name="Harden G."/>
            <person name="Ware D."/>
            <person name="Begum S."/>
            <person name="Mortimore B."/>
            <person name="Mortimer B."/>
            <person name="Kerry G."/>
            <person name="Heath P."/>
            <person name="Phillimore B."/>
            <person name="Tracey A."/>
            <person name="Corby N."/>
            <person name="Dunn M."/>
            <person name="Johnson C."/>
            <person name="Wood J."/>
            <person name="Clark S."/>
            <person name="Pelan S."/>
            <person name="Griffiths G."/>
            <person name="Smith M."/>
            <person name="Glithero R."/>
            <person name="Howden P."/>
            <person name="Barker N."/>
            <person name="Lloyd C."/>
            <person name="Stevens C."/>
            <person name="Harley J."/>
            <person name="Holt K."/>
            <person name="Panagiotidis G."/>
            <person name="Lovell J."/>
            <person name="Beasley H."/>
            <person name="Henderson C."/>
            <person name="Gordon D."/>
            <person name="Auger K."/>
            <person name="Wright D."/>
            <person name="Collins J."/>
            <person name="Raisen C."/>
            <person name="Dyer L."/>
            <person name="Leung K."/>
            <person name="Robertson L."/>
            <person name="Ambridge K."/>
            <person name="Leongamornlert D."/>
            <person name="McGuire S."/>
            <person name="Gilderthorp R."/>
            <person name="Griffiths C."/>
            <person name="Manthravadi D."/>
            <person name="Nichol S."/>
            <person name="Barker G."/>
            <person name="Whitehead S."/>
            <person name="Kay M."/>
            <person name="Brown J."/>
            <person name="Murnane C."/>
            <person name="Gray E."/>
            <person name="Humphries M."/>
            <person name="Sycamore N."/>
            <person name="Barker D."/>
            <person name="Saunders D."/>
            <person name="Wallis J."/>
            <person name="Babbage A."/>
            <person name="Hammond S."/>
            <person name="Mashreghi-Mohammadi M."/>
            <person name="Barr L."/>
            <person name="Martin S."/>
            <person name="Wray P."/>
            <person name="Ellington A."/>
            <person name="Matthews N."/>
            <person name="Ellwood M."/>
            <person name="Woodmansey R."/>
            <person name="Clark G."/>
            <person name="Cooper J."/>
            <person name="Cooper J."/>
            <person name="Tromans A."/>
            <person name="Grafham D."/>
            <person name="Skuce C."/>
            <person name="Pandian R."/>
            <person name="Andrews R."/>
            <person name="Harrison E."/>
            <person name="Kimberley A."/>
            <person name="Garnett J."/>
            <person name="Fosker N."/>
            <person name="Hall R."/>
            <person name="Garner P."/>
            <person name="Kelly D."/>
            <person name="Bird C."/>
            <person name="Palmer S."/>
            <person name="Gehring I."/>
            <person name="Berger A."/>
            <person name="Dooley C.M."/>
            <person name="Ersan-Urun Z."/>
            <person name="Eser C."/>
            <person name="Geiger H."/>
            <person name="Geisler M."/>
            <person name="Karotki L."/>
            <person name="Kirn A."/>
            <person name="Konantz J."/>
            <person name="Konantz M."/>
            <person name="Oberlander M."/>
            <person name="Rudolph-Geiger S."/>
            <person name="Teucke M."/>
            <person name="Lanz C."/>
            <person name="Raddatz G."/>
            <person name="Osoegawa K."/>
            <person name="Zhu B."/>
            <person name="Rapp A."/>
            <person name="Widaa S."/>
            <person name="Langford C."/>
            <person name="Yang F."/>
            <person name="Schuster S.C."/>
            <person name="Carter N.P."/>
            <person name="Harrow J."/>
            <person name="Ning Z."/>
            <person name="Herrero J."/>
            <person name="Searle S.M."/>
            <person name="Enright A."/>
            <person name="Geisler R."/>
            <person name="Plasterk R.H."/>
            <person name="Lee C."/>
            <person name="Westerfield M."/>
            <person name="de Jong P.J."/>
            <person name="Zon L.I."/>
            <person name="Postlethwait J.H."/>
            <person name="Nusslein-Volhard C."/>
            <person name="Hubbard T.J."/>
            <person name="Roest Crollius H."/>
            <person name="Rogers J."/>
            <person name="Stemple D.L."/>
        </authorList>
    </citation>
    <scope>NUCLEOTIDE SEQUENCE [LARGE SCALE GENOMIC DNA]</scope>
    <source>
        <strain evidence="16">Tuebingen</strain>
    </source>
</reference>
<dbReference type="InterPro" id="IPR001611">
    <property type="entry name" value="Leu-rich_rpt"/>
</dbReference>
<reference evidence="18" key="12">
    <citation type="journal article" date="2021" name="Vet. Res.">
        <title>Identification and functional characterization of a fish-specific tlr19 in common carp (Cyprinus carpio L.) that recruits TRIF as an adaptor and induces ifn expression during the immune response.</title>
        <authorList>
            <person name="Shan S."/>
            <person name="Liu R."/>
            <person name="Feng H."/>
            <person name="Meng F."/>
            <person name="Aizaz M."/>
            <person name="Yang G."/>
        </authorList>
    </citation>
    <scope>NUCLEOTIDE SEQUENCE</scope>
    <source>
        <strain evidence="18">Tuebingen</strain>
    </source>
</reference>
<dbReference type="SMART" id="SM00255">
    <property type="entry name" value="TIR"/>
    <property type="match status" value="1"/>
</dbReference>
<evidence type="ECO:0000256" key="9">
    <source>
        <dbReference type="ARBA" id="ARBA00022989"/>
    </source>
</evidence>
<evidence type="ECO:0000256" key="1">
    <source>
        <dbReference type="ARBA" id="ARBA00004479"/>
    </source>
</evidence>
<dbReference type="GO" id="GO:0045087">
    <property type="term" value="P:innate immune response"/>
    <property type="evidence" value="ECO:0007669"/>
    <property type="project" value="UniProtKB-KW"/>
</dbReference>
<keyword evidence="3" id="KW-0399">Innate immunity</keyword>
<evidence type="ECO:0000256" key="5">
    <source>
        <dbReference type="ARBA" id="ARBA00022692"/>
    </source>
</evidence>
<dbReference type="RefSeq" id="NP_001186264.1">
    <property type="nucleotide sequence ID" value="NM_001199335.1"/>
</dbReference>
<dbReference type="FunFam" id="3.80.10.10:FF:001011">
    <property type="entry name" value="Toll-like receptor 21"/>
    <property type="match status" value="1"/>
</dbReference>
<dbReference type="eggNOG" id="KOG4641">
    <property type="taxonomic scope" value="Eukaryota"/>
</dbReference>
<dbReference type="GO" id="GO:0005886">
    <property type="term" value="C:plasma membrane"/>
    <property type="evidence" value="ECO:0000318"/>
    <property type="project" value="GO_Central"/>
</dbReference>
<reference evidence="18" key="8">
    <citation type="journal article" date="2014" name="Immunogenetics">
        <title>Identification and functional characterization of nonmammalian Toll-like receptor 20.</title>
        <authorList>
            <person name="Pietretti D."/>
            <person name="Scheer M."/>
            <person name="Fink I.R."/>
            <person name="Taverne N."/>
            <person name="Savelkoul H.F."/>
            <person name="Spaink H.P."/>
            <person name="Forlenza M."/>
            <person name="Wiegertjes G.F."/>
        </authorList>
    </citation>
    <scope>NUCLEOTIDE SEQUENCE</scope>
    <source>
        <strain evidence="18">Tuebingen</strain>
    </source>
</reference>
<evidence type="ECO:0000256" key="6">
    <source>
        <dbReference type="ARBA" id="ARBA00022729"/>
    </source>
</evidence>
<dbReference type="FunFam" id="3.40.50.10140:FF:000001">
    <property type="entry name" value="Toll-like receptor 2"/>
    <property type="match status" value="1"/>
</dbReference>
<dbReference type="GO" id="GO:0002221">
    <property type="term" value="P:pattern recognition receptor signaling pathway"/>
    <property type="evidence" value="ECO:0000314"/>
    <property type="project" value="ZFIN"/>
</dbReference>
<keyword evidence="4" id="KW-0433">Leucine-rich repeat</keyword>
<dbReference type="Gene3D" id="3.80.10.10">
    <property type="entry name" value="Ribonuclease Inhibitor"/>
    <property type="match status" value="4"/>
</dbReference>
<reference evidence="18" key="1">
    <citation type="journal article" date="2004" name="Mol. Immunol.">
        <title>Toll-like receptor gene family and TIR-domain adapters in Danio rerio.</title>
        <authorList>
            <person name="Jault C."/>
            <person name="Pichon L."/>
            <person name="Chluba J."/>
        </authorList>
    </citation>
    <scope>NUCLEOTIDE SEQUENCE</scope>
    <source>
        <strain evidence="18">Tuebingen</strain>
    </source>
</reference>
<dbReference type="SMART" id="SM00365">
    <property type="entry name" value="LRR_SD22"/>
    <property type="match status" value="8"/>
</dbReference>
<dbReference type="PANTHER" id="PTHR24365">
    <property type="entry name" value="TOLL-LIKE RECEPTOR"/>
    <property type="match status" value="1"/>
</dbReference>
<dbReference type="SMART" id="SM00369">
    <property type="entry name" value="LRR_TYP"/>
    <property type="match status" value="12"/>
</dbReference>
<dbReference type="Bgee" id="ENSDARG00000058045">
    <property type="expression patterns" value="Expressed in spleen and 7 other cell types or tissues"/>
</dbReference>
<dbReference type="SMR" id="F1QMN8"/>
<protein>
    <submittedName>
        <fullName evidence="16 18">Toll-like receptor 21</fullName>
        <ecNumber evidence="18">3.2.2.6</ecNumber>
    </submittedName>
</protein>
<evidence type="ECO:0000256" key="7">
    <source>
        <dbReference type="ARBA" id="ARBA00022737"/>
    </source>
</evidence>
<reference evidence="18" key="3">
    <citation type="journal article" date="2005" name="Zebrafish">
        <title>Evolution of the zebrafish model: from development to immunity and infectious disease.</title>
        <authorList>
            <person name="Phelps H.A."/>
            <person name="Neely M.N."/>
        </authorList>
    </citation>
    <scope>NUCLEOTIDE SEQUENCE</scope>
    <source>
        <strain evidence="18">Tuebingen</strain>
    </source>
</reference>
<reference evidence="18" key="2">
    <citation type="journal article" date="2004" name="Mol. Immunol.">
        <title>Expression analysis of the Toll-like receptor and TIR domain adaptor families of zebrafish.</title>
        <authorList>
            <person name="Meijer A.H."/>
            <person name="Gabby Krens S.F."/>
            <person name="Medina Rodriguez I.A."/>
            <person name="He S."/>
            <person name="Bitter W."/>
            <person name="Ewa Snaar-Jagalska B."/>
            <person name="Spaink H.P."/>
        </authorList>
    </citation>
    <scope>NUCLEOTIDE SEQUENCE</scope>
    <source>
        <strain evidence="18">Tuebingen</strain>
    </source>
</reference>
<dbReference type="CTD" id="402884"/>
<evidence type="ECO:0000313" key="18">
    <source>
        <dbReference type="RefSeq" id="NP_001186264.1"/>
    </source>
</evidence>
<dbReference type="SUPFAM" id="SSF52200">
    <property type="entry name" value="Toll/Interleukin receptor TIR domain"/>
    <property type="match status" value="1"/>
</dbReference>
<dbReference type="KEGG" id="dre:402884"/>
<dbReference type="PhylomeDB" id="F1QMN8"/>
<reference evidence="18" key="4">
    <citation type="journal article" date="2006" name="Infect. Immun.">
        <title>MyD88 innate immune function in a zebrafish embryo infection model.</title>
        <authorList>
            <person name="van der Sar A.M."/>
            <person name="Stockhammer O.W."/>
            <person name="van der Laan C."/>
            <person name="Spaink H.P."/>
            <person name="Bitter W."/>
            <person name="Meijer A.H."/>
        </authorList>
    </citation>
    <scope>NUCLEOTIDE SEQUENCE</scope>
    <source>
        <strain evidence="18">Tuebingen</strain>
    </source>
</reference>
<keyword evidence="11" id="KW-0675">Receptor</keyword>
<dbReference type="PANTHER" id="PTHR24365:SF545">
    <property type="entry name" value="TOLL-LIKE RECEPTOR 12"/>
    <property type="match status" value="1"/>
</dbReference>
<dbReference type="InterPro" id="IPR003591">
    <property type="entry name" value="Leu-rich_rpt_typical-subtyp"/>
</dbReference>
<evidence type="ECO:0000256" key="10">
    <source>
        <dbReference type="ARBA" id="ARBA00023136"/>
    </source>
</evidence>
<keyword evidence="8" id="KW-0391">Immunity</keyword>
<dbReference type="EMBL" id="BX571826">
    <property type="status" value="NOT_ANNOTATED_CDS"/>
    <property type="molecule type" value="Genomic_DNA"/>
</dbReference>
<dbReference type="ZFIN" id="ZDB-GENE-040220-4">
    <property type="gene designation" value="tlr21"/>
</dbReference>
<keyword evidence="13" id="KW-0395">Inflammatory response</keyword>
<dbReference type="GeneTree" id="ENSGT00940000163576"/>
<dbReference type="GO" id="GO:0061809">
    <property type="term" value="F:NAD+ nucleosidase activity, cyclic ADP-ribose generating"/>
    <property type="evidence" value="ECO:0007669"/>
    <property type="project" value="UniProtKB-EC"/>
</dbReference>
<dbReference type="GO" id="GO:0038023">
    <property type="term" value="F:signaling receptor activity"/>
    <property type="evidence" value="ECO:0000318"/>
    <property type="project" value="GO_Central"/>
</dbReference>
<evidence type="ECO:0000256" key="12">
    <source>
        <dbReference type="ARBA" id="ARBA00023180"/>
    </source>
</evidence>